<accession>A0A202ECA0</accession>
<dbReference type="InterPro" id="IPR022398">
    <property type="entry name" value="Peptidase_S8_His-AS"/>
</dbReference>
<dbReference type="InterPro" id="IPR000209">
    <property type="entry name" value="Peptidase_S8/S53_dom"/>
</dbReference>
<reference evidence="11 12" key="1">
    <citation type="submission" date="2017-02" db="EMBL/GenBank/DDBJ databases">
        <title>Natronthermophilus aegyptiacus gen. nov.,sp. nov., an aerobic, extremely halophilic alkalithermophilic archaeon isolated from the athalassohaline Wadi An Natrun, Egypt.</title>
        <authorList>
            <person name="Zhao B."/>
        </authorList>
    </citation>
    <scope>NUCLEOTIDE SEQUENCE [LARGE SCALE GENOMIC DNA]</scope>
    <source>
        <strain evidence="11 12">CGMCC 1.3597</strain>
    </source>
</reference>
<dbReference type="GO" id="GO:0030246">
    <property type="term" value="F:carbohydrate binding"/>
    <property type="evidence" value="ECO:0007669"/>
    <property type="project" value="InterPro"/>
</dbReference>
<dbReference type="GO" id="GO:0004252">
    <property type="term" value="F:serine-type endopeptidase activity"/>
    <property type="evidence" value="ECO:0007669"/>
    <property type="project" value="UniProtKB-UniRule"/>
</dbReference>
<dbReference type="RefSeq" id="WP_087713966.1">
    <property type="nucleotide sequence ID" value="NZ_MWPH01000001.1"/>
</dbReference>
<dbReference type="InterPro" id="IPR036852">
    <property type="entry name" value="Peptidase_S8/S53_dom_sf"/>
</dbReference>
<keyword evidence="9" id="KW-0812">Transmembrane</keyword>
<evidence type="ECO:0000256" key="4">
    <source>
        <dbReference type="ARBA" id="ARBA00022825"/>
    </source>
</evidence>
<dbReference type="PROSITE" id="PS51892">
    <property type="entry name" value="SUBTILASE"/>
    <property type="match status" value="1"/>
</dbReference>
<keyword evidence="12" id="KW-1185">Reference proteome</keyword>
<dbReference type="GO" id="GO:0006508">
    <property type="term" value="P:proteolysis"/>
    <property type="evidence" value="ECO:0007669"/>
    <property type="project" value="UniProtKB-KW"/>
</dbReference>
<keyword evidence="4 6" id="KW-0720">Serine protease</keyword>
<proteinExistence type="inferred from homology"/>
<evidence type="ECO:0000256" key="2">
    <source>
        <dbReference type="ARBA" id="ARBA00022670"/>
    </source>
</evidence>
<evidence type="ECO:0000256" key="5">
    <source>
        <dbReference type="PIRSR" id="PIRSR615500-1"/>
    </source>
</evidence>
<keyword evidence="9" id="KW-1133">Transmembrane helix</keyword>
<keyword evidence="2 6" id="KW-0645">Protease</keyword>
<feature type="compositionally biased region" description="Low complexity" evidence="8">
    <location>
        <begin position="157"/>
        <end position="173"/>
    </location>
</feature>
<dbReference type="InterPro" id="IPR023827">
    <property type="entry name" value="Peptidase_S8_Asp-AS"/>
</dbReference>
<gene>
    <name evidence="11" type="ORF">B2G88_03335</name>
</gene>
<dbReference type="PROSITE" id="PS00138">
    <property type="entry name" value="SUBTILASE_SER"/>
    <property type="match status" value="1"/>
</dbReference>
<evidence type="ECO:0000259" key="10">
    <source>
        <dbReference type="Pfam" id="PF00082"/>
    </source>
</evidence>
<evidence type="ECO:0000256" key="1">
    <source>
        <dbReference type="ARBA" id="ARBA00011073"/>
    </source>
</evidence>
<evidence type="ECO:0000256" key="7">
    <source>
        <dbReference type="RuleBase" id="RU003355"/>
    </source>
</evidence>
<dbReference type="Gene3D" id="3.40.50.200">
    <property type="entry name" value="Peptidase S8/S53 domain"/>
    <property type="match status" value="1"/>
</dbReference>
<protein>
    <recommendedName>
        <fullName evidence="10">Peptidase S8/S53 domain-containing protein</fullName>
    </recommendedName>
</protein>
<evidence type="ECO:0000313" key="11">
    <source>
        <dbReference type="EMBL" id="OVE85859.1"/>
    </source>
</evidence>
<feature type="transmembrane region" description="Helical" evidence="9">
    <location>
        <begin position="742"/>
        <end position="763"/>
    </location>
</feature>
<dbReference type="Pfam" id="PF13620">
    <property type="entry name" value="CarboxypepD_reg"/>
    <property type="match status" value="2"/>
</dbReference>
<name>A0A202ECA0_9EURY</name>
<dbReference type="EMBL" id="MWPH01000001">
    <property type="protein sequence ID" value="OVE85859.1"/>
    <property type="molecule type" value="Genomic_DNA"/>
</dbReference>
<dbReference type="SUPFAM" id="SSF49452">
    <property type="entry name" value="Starch-binding domain-like"/>
    <property type="match status" value="1"/>
</dbReference>
<keyword evidence="9" id="KW-0472">Membrane</keyword>
<feature type="domain" description="Peptidase S8/S53" evidence="10">
    <location>
        <begin position="201"/>
        <end position="469"/>
    </location>
</feature>
<dbReference type="InterPro" id="IPR023828">
    <property type="entry name" value="Peptidase_S8_Ser-AS"/>
</dbReference>
<dbReference type="OrthoDB" id="27270at2157"/>
<feature type="active site" description="Charge relay system" evidence="5 6">
    <location>
        <position position="242"/>
    </location>
</feature>
<evidence type="ECO:0000313" key="12">
    <source>
        <dbReference type="Proteomes" id="UP000196084"/>
    </source>
</evidence>
<dbReference type="InterPro" id="IPR050131">
    <property type="entry name" value="Peptidase_S8_subtilisin-like"/>
</dbReference>
<feature type="region of interest" description="Disordered" evidence="8">
    <location>
        <begin position="157"/>
        <end position="176"/>
    </location>
</feature>
<dbReference type="SUPFAM" id="SSF52743">
    <property type="entry name" value="Subtilisin-like"/>
    <property type="match status" value="1"/>
</dbReference>
<comment type="similarity">
    <text evidence="1 6 7">Belongs to the peptidase S8 family.</text>
</comment>
<dbReference type="Proteomes" id="UP000196084">
    <property type="component" value="Unassembled WGS sequence"/>
</dbReference>
<dbReference type="AlphaFoldDB" id="A0A202ECA0"/>
<dbReference type="SUPFAM" id="SSF49478">
    <property type="entry name" value="Cna protein B-type domain"/>
    <property type="match status" value="1"/>
</dbReference>
<evidence type="ECO:0000256" key="3">
    <source>
        <dbReference type="ARBA" id="ARBA00022801"/>
    </source>
</evidence>
<dbReference type="PRINTS" id="PR00723">
    <property type="entry name" value="SUBTILISIN"/>
</dbReference>
<dbReference type="PROSITE" id="PS00137">
    <property type="entry name" value="SUBTILASE_HIS"/>
    <property type="match status" value="1"/>
</dbReference>
<comment type="caution">
    <text evidence="11">The sequence shown here is derived from an EMBL/GenBank/DDBJ whole genome shotgun (WGS) entry which is preliminary data.</text>
</comment>
<dbReference type="PROSITE" id="PS00136">
    <property type="entry name" value="SUBTILASE_ASP"/>
    <property type="match status" value="1"/>
</dbReference>
<keyword evidence="3 6" id="KW-0378">Hydrolase</keyword>
<dbReference type="Gene3D" id="2.60.40.1120">
    <property type="entry name" value="Carboxypeptidase-like, regulatory domain"/>
    <property type="match status" value="2"/>
</dbReference>
<feature type="active site" description="Charge relay system" evidence="5 6">
    <location>
        <position position="210"/>
    </location>
</feature>
<evidence type="ECO:0000256" key="6">
    <source>
        <dbReference type="PROSITE-ProRule" id="PRU01240"/>
    </source>
</evidence>
<evidence type="ECO:0000256" key="9">
    <source>
        <dbReference type="SAM" id="Phobius"/>
    </source>
</evidence>
<feature type="active site" description="Charge relay system" evidence="5 6">
    <location>
        <position position="418"/>
    </location>
</feature>
<dbReference type="InterPro" id="IPR015500">
    <property type="entry name" value="Peptidase_S8_subtilisin-rel"/>
</dbReference>
<sequence>MSVVQWSRRPCAGALAAGVVVLTLVVFVIAVALAGSVGAMHSTGDETTAPAPIDDDLLEANGTVSVLVRLEAFDETHAGATADSIDARQSHAETSQQPLEQYANATSGVHLERGFWITNAALVTVETDRAERPLEDLASVEGVVALEADPDLSLSSANAASASDASNSQPAPSLGTTDAAYTTGLETIRVPEVWDGFHTRGDGATVAVLDSGVDGEHPDLDIDGWADFDDDPSETPIDYDGHGTRVTGIVGGGNKSGNHIGVAPEATLLHGAVATDCDERCRAQSSNVLAGIEWALAEDADVINLSLGWQRPGPATVDALENARDAGTVVVAGIGNAGEGTSLSPGNAADVISVGAVDHRDRVPSFSGGEEIDTTATWGSHAPDHWPDSYVVPNVVAPGVSIETTNDGGGYTHARGTSMAAPHVAGAVALVQAGTAEDLEPDEIKRALEKTAWKPDGESNETDTRYGDGIIDTYAALQEVGTHATLEGTVSDAKTEGGLSNVSVTVVDDGTVYERTTAANGTFELPGLEGGKEYTVTVEKPGYDATTETVAVPADETTTLDVALAGSGSITVDVTDDHFGDGIETATVEAVGSQGTYAGTHTGNGSYQLENVPTTGEYDLHVNAAGYSSLNRSVSGTLESESQAESVSLVGDATLAVTVETDDHEPIENASVSLKRDGGAYDAGTTDESGVLEITVPGTGEQYTLEASAADSAFEPASLETDPVGSAETMAVTVSLSEPSSVPGFGVGVTVAALAAVVLSAMARARMTA</sequence>
<dbReference type="PANTHER" id="PTHR43806">
    <property type="entry name" value="PEPTIDASE S8"/>
    <property type="match status" value="1"/>
</dbReference>
<dbReference type="InterPro" id="IPR013784">
    <property type="entry name" value="Carb-bd-like_fold"/>
</dbReference>
<evidence type="ECO:0000256" key="8">
    <source>
        <dbReference type="SAM" id="MobiDB-lite"/>
    </source>
</evidence>
<dbReference type="Pfam" id="PF00082">
    <property type="entry name" value="Peptidase_S8"/>
    <property type="match status" value="1"/>
</dbReference>
<dbReference type="PANTHER" id="PTHR43806:SF11">
    <property type="entry name" value="CEREVISIN-RELATED"/>
    <property type="match status" value="1"/>
</dbReference>
<organism evidence="11 12">
    <name type="scientific">Natronolimnobius baerhuensis</name>
    <dbReference type="NCBI Taxonomy" id="253108"/>
    <lineage>
        <taxon>Archaea</taxon>
        <taxon>Methanobacteriati</taxon>
        <taxon>Methanobacteriota</taxon>
        <taxon>Stenosarchaea group</taxon>
        <taxon>Halobacteria</taxon>
        <taxon>Halobacteriales</taxon>
        <taxon>Natrialbaceae</taxon>
        <taxon>Natronolimnobius</taxon>
    </lineage>
</organism>